<dbReference type="OrthoDB" id="9792534at2"/>
<evidence type="ECO:0000259" key="2">
    <source>
        <dbReference type="Pfam" id="PF00487"/>
    </source>
</evidence>
<feature type="transmembrane region" description="Helical" evidence="1">
    <location>
        <begin position="121"/>
        <end position="141"/>
    </location>
</feature>
<sequence>MTHAEIVKKVQWKDLRSLSVREMLIENNLTIPWFIISLTLAYSGYYLFALPFSAFFFLTALRQVHNGFHNSLGTNKFLTWLSLFLNSILMVVSIHAVKFNHIRHHKYCLTEEDYEGKSAGMTWYGAILYGPVHIFLIHKITLQLGNKKYRKNVLLELAAISLFVFLAFYFNIHFLIYHIIVMVIGEFLMAFFAVWTVHHHTEDSPEFARTQRGGWKNKITFSMFYHLEHHLFPAVPTIKLPELAKRIDEALPELEKKTTF</sequence>
<keyword evidence="1" id="KW-1133">Transmembrane helix</keyword>
<dbReference type="AlphaFoldDB" id="A0A3B7MVM1"/>
<dbReference type="Proteomes" id="UP000263900">
    <property type="component" value="Chromosome"/>
</dbReference>
<reference evidence="3 4" key="1">
    <citation type="submission" date="2018-09" db="EMBL/GenBank/DDBJ databases">
        <title>Genome sequencing of strain 6GH32-13.</title>
        <authorList>
            <person name="Weon H.-Y."/>
            <person name="Heo J."/>
            <person name="Kwon S.-W."/>
        </authorList>
    </citation>
    <scope>NUCLEOTIDE SEQUENCE [LARGE SCALE GENOMIC DNA]</scope>
    <source>
        <strain evidence="3 4">5GH32-13</strain>
    </source>
</reference>
<feature type="domain" description="Fatty acid desaturase" evidence="2">
    <location>
        <begin position="47"/>
        <end position="253"/>
    </location>
</feature>
<dbReference type="GO" id="GO:0006629">
    <property type="term" value="P:lipid metabolic process"/>
    <property type="evidence" value="ECO:0007669"/>
    <property type="project" value="InterPro"/>
</dbReference>
<organism evidence="3 4">
    <name type="scientific">Paraflavitalea soli</name>
    <dbReference type="NCBI Taxonomy" id="2315862"/>
    <lineage>
        <taxon>Bacteria</taxon>
        <taxon>Pseudomonadati</taxon>
        <taxon>Bacteroidota</taxon>
        <taxon>Chitinophagia</taxon>
        <taxon>Chitinophagales</taxon>
        <taxon>Chitinophagaceae</taxon>
        <taxon>Paraflavitalea</taxon>
    </lineage>
</organism>
<evidence type="ECO:0000313" key="3">
    <source>
        <dbReference type="EMBL" id="AXY74471.1"/>
    </source>
</evidence>
<feature type="transmembrane region" description="Helical" evidence="1">
    <location>
        <begin position="153"/>
        <end position="170"/>
    </location>
</feature>
<evidence type="ECO:0000313" key="4">
    <source>
        <dbReference type="Proteomes" id="UP000263900"/>
    </source>
</evidence>
<accession>A0A3B7MVM1</accession>
<dbReference type="EMBL" id="CP032157">
    <property type="protein sequence ID" value="AXY74471.1"/>
    <property type="molecule type" value="Genomic_DNA"/>
</dbReference>
<keyword evidence="1" id="KW-0472">Membrane</keyword>
<dbReference type="KEGG" id="pseg:D3H65_10990"/>
<proteinExistence type="predicted"/>
<gene>
    <name evidence="3" type="ORF">D3H65_10990</name>
</gene>
<name>A0A3B7MVM1_9BACT</name>
<dbReference type="Pfam" id="PF00487">
    <property type="entry name" value="FA_desaturase"/>
    <property type="match status" value="1"/>
</dbReference>
<feature type="transmembrane region" description="Helical" evidence="1">
    <location>
        <begin position="176"/>
        <end position="197"/>
    </location>
</feature>
<feature type="transmembrane region" description="Helical" evidence="1">
    <location>
        <begin position="31"/>
        <end position="57"/>
    </location>
</feature>
<keyword evidence="1" id="KW-0812">Transmembrane</keyword>
<protein>
    <submittedName>
        <fullName evidence="3">Fatty acid desaturase</fullName>
    </submittedName>
</protein>
<dbReference type="RefSeq" id="WP_119050358.1">
    <property type="nucleotide sequence ID" value="NZ_CP032157.1"/>
</dbReference>
<feature type="transmembrane region" description="Helical" evidence="1">
    <location>
        <begin position="77"/>
        <end position="97"/>
    </location>
</feature>
<evidence type="ECO:0000256" key="1">
    <source>
        <dbReference type="SAM" id="Phobius"/>
    </source>
</evidence>
<keyword evidence="4" id="KW-1185">Reference proteome</keyword>
<dbReference type="InterPro" id="IPR005804">
    <property type="entry name" value="FA_desaturase_dom"/>
</dbReference>